<dbReference type="eggNOG" id="COG0394">
    <property type="taxonomic scope" value="Bacteria"/>
</dbReference>
<evidence type="ECO:0000313" key="4">
    <source>
        <dbReference type="Proteomes" id="UP000024836"/>
    </source>
</evidence>
<name>A0A058ZQH8_9RHOB</name>
<dbReference type="GO" id="GO:0003700">
    <property type="term" value="F:DNA-binding transcription factor activity"/>
    <property type="evidence" value="ECO:0007669"/>
    <property type="project" value="InterPro"/>
</dbReference>
<evidence type="ECO:0000259" key="2">
    <source>
        <dbReference type="PROSITE" id="PS50987"/>
    </source>
</evidence>
<dbReference type="PANTHER" id="PTHR43428">
    <property type="entry name" value="ARSENATE REDUCTASE"/>
    <property type="match status" value="1"/>
</dbReference>
<dbReference type="PRINTS" id="PR00778">
    <property type="entry name" value="HTHARSR"/>
</dbReference>
<keyword evidence="4" id="KW-1185">Reference proteome</keyword>
<feature type="domain" description="HTH arsR-type" evidence="2">
    <location>
        <begin position="1"/>
        <end position="95"/>
    </location>
</feature>
<dbReference type="EMBL" id="AQQY01000001">
    <property type="protein sequence ID" value="KCV83798.1"/>
    <property type="molecule type" value="Genomic_DNA"/>
</dbReference>
<sequence length="280" mass="30808">MELTTASESLTTLGHEGRLTVFRLLARRAPDGVRPMEMVQALGMKPNTLSVYLSALERAGLVTSQRQGKSVYYRAQMNRMGALVDFLVADCCRGRPDLCATQTAKAMSRGPLMSETFNVLFICSGNSARSIFAEALLRDMGQGKFNVFSAGTKPQSELNPFAVELLERSGHDVTGLRSKHMSEFQAKDAPVMDFVFTVCDTAANEECPPWHGQPLTGHWGLPDPVKAAGEDAERSLAFAETYGQMRRRVMAFAALPFDQLDHLSLQKRVDEIGQIDNETA</sequence>
<dbReference type="OrthoDB" id="9793058at2"/>
<dbReference type="InterPro" id="IPR001845">
    <property type="entry name" value="HTH_ArsR_DNA-bd_dom"/>
</dbReference>
<dbReference type="CDD" id="cd16345">
    <property type="entry name" value="LMWP_ArsC"/>
    <property type="match status" value="1"/>
</dbReference>
<protein>
    <submittedName>
        <fullName evidence="3">Transcriptional regulator</fullName>
    </submittedName>
</protein>
<dbReference type="PROSITE" id="PS50987">
    <property type="entry name" value="HTH_ARSR_2"/>
    <property type="match status" value="1"/>
</dbReference>
<dbReference type="InterPro" id="IPR036196">
    <property type="entry name" value="Ptyr_pPase_sf"/>
</dbReference>
<dbReference type="SMART" id="SM00418">
    <property type="entry name" value="HTH_ARSR"/>
    <property type="match status" value="1"/>
</dbReference>
<dbReference type="PANTHER" id="PTHR43428:SF1">
    <property type="entry name" value="ARSENATE REDUCTASE"/>
    <property type="match status" value="1"/>
</dbReference>
<dbReference type="Proteomes" id="UP000024836">
    <property type="component" value="Unassembled WGS sequence"/>
</dbReference>
<dbReference type="CDD" id="cd00090">
    <property type="entry name" value="HTH_ARSR"/>
    <property type="match status" value="1"/>
</dbReference>
<gene>
    <name evidence="3" type="ORF">ATO10_03520</name>
</gene>
<evidence type="ECO:0000256" key="1">
    <source>
        <dbReference type="ARBA" id="ARBA00022849"/>
    </source>
</evidence>
<dbReference type="SUPFAM" id="SSF46785">
    <property type="entry name" value="Winged helix' DNA-binding domain"/>
    <property type="match status" value="1"/>
</dbReference>
<dbReference type="InterPro" id="IPR023485">
    <property type="entry name" value="Ptyr_pPase"/>
</dbReference>
<dbReference type="Gene3D" id="3.40.50.2300">
    <property type="match status" value="1"/>
</dbReference>
<dbReference type="InterPro" id="IPR036390">
    <property type="entry name" value="WH_DNA-bd_sf"/>
</dbReference>
<accession>A0A058ZQH8</accession>
<dbReference type="Gene3D" id="1.10.10.10">
    <property type="entry name" value="Winged helix-like DNA-binding domain superfamily/Winged helix DNA-binding domain"/>
    <property type="match status" value="1"/>
</dbReference>
<dbReference type="InterPro" id="IPR036388">
    <property type="entry name" value="WH-like_DNA-bd_sf"/>
</dbReference>
<comment type="caution">
    <text evidence="3">The sequence shown here is derived from an EMBL/GenBank/DDBJ whole genome shotgun (WGS) entry which is preliminary data.</text>
</comment>
<proteinExistence type="predicted"/>
<dbReference type="SUPFAM" id="SSF52788">
    <property type="entry name" value="Phosphotyrosine protein phosphatases I"/>
    <property type="match status" value="1"/>
</dbReference>
<keyword evidence="1" id="KW-0059">Arsenical resistance</keyword>
<organism evidence="3 4">
    <name type="scientific">Actibacterium atlanticum</name>
    <dbReference type="NCBI Taxonomy" id="1461693"/>
    <lineage>
        <taxon>Bacteria</taxon>
        <taxon>Pseudomonadati</taxon>
        <taxon>Pseudomonadota</taxon>
        <taxon>Alphaproteobacteria</taxon>
        <taxon>Rhodobacterales</taxon>
        <taxon>Roseobacteraceae</taxon>
        <taxon>Actibacterium</taxon>
    </lineage>
</organism>
<dbReference type="STRING" id="1461693.ATO10_03520"/>
<dbReference type="SMART" id="SM00226">
    <property type="entry name" value="LMWPc"/>
    <property type="match status" value="1"/>
</dbReference>
<dbReference type="InterPro" id="IPR011991">
    <property type="entry name" value="ArsR-like_HTH"/>
</dbReference>
<dbReference type="Pfam" id="PF01451">
    <property type="entry name" value="LMWPc"/>
    <property type="match status" value="1"/>
</dbReference>
<dbReference type="GO" id="GO:0046685">
    <property type="term" value="P:response to arsenic-containing substance"/>
    <property type="evidence" value="ECO:0007669"/>
    <property type="project" value="UniProtKB-KW"/>
</dbReference>
<dbReference type="eggNOG" id="COG0640">
    <property type="taxonomic scope" value="Bacteria"/>
</dbReference>
<dbReference type="AlphaFoldDB" id="A0A058ZQH8"/>
<evidence type="ECO:0000313" key="3">
    <source>
        <dbReference type="EMBL" id="KCV83798.1"/>
    </source>
</evidence>
<reference evidence="3 4" key="1">
    <citation type="submission" date="2013-04" db="EMBL/GenBank/DDBJ databases">
        <title>Shimia sp. 22II-S11-Z10 Genome Sequencing.</title>
        <authorList>
            <person name="Lai Q."/>
            <person name="Li G."/>
            <person name="Shao Z."/>
        </authorList>
    </citation>
    <scope>NUCLEOTIDE SEQUENCE [LARGE SCALE GENOMIC DNA]</scope>
    <source>
        <strain evidence="4">22II-S11-Z10</strain>
    </source>
</reference>